<proteinExistence type="predicted"/>
<protein>
    <recommendedName>
        <fullName evidence="2">Phage tail collar domain-containing protein</fullName>
    </recommendedName>
</protein>
<dbReference type="InterPro" id="IPR011083">
    <property type="entry name" value="Phage_tail_collar_dom"/>
</dbReference>
<organism evidence="3 4">
    <name type="scientific">Artemia franciscana</name>
    <name type="common">Brine shrimp</name>
    <name type="synonym">Artemia sanfranciscana</name>
    <dbReference type="NCBI Taxonomy" id="6661"/>
    <lineage>
        <taxon>Eukaryota</taxon>
        <taxon>Metazoa</taxon>
        <taxon>Ecdysozoa</taxon>
        <taxon>Arthropoda</taxon>
        <taxon>Crustacea</taxon>
        <taxon>Branchiopoda</taxon>
        <taxon>Anostraca</taxon>
        <taxon>Artemiidae</taxon>
        <taxon>Artemia</taxon>
    </lineage>
</organism>
<dbReference type="InterPro" id="IPR037053">
    <property type="entry name" value="Phage_tail_collar_dom_sf"/>
</dbReference>
<dbReference type="Gene3D" id="3.90.1340.10">
    <property type="entry name" value="Phage tail collar domain"/>
    <property type="match status" value="1"/>
</dbReference>
<accession>A0AA88HDI5</accession>
<feature type="signal peptide" evidence="1">
    <location>
        <begin position="1"/>
        <end position="16"/>
    </location>
</feature>
<dbReference type="SUPFAM" id="SSF88874">
    <property type="entry name" value="Receptor-binding domain of short tail fibre protein gp12"/>
    <property type="match status" value="1"/>
</dbReference>
<gene>
    <name evidence="3" type="ORF">QYM36_018225</name>
</gene>
<name>A0AA88HDI5_ARTSF</name>
<dbReference type="AlphaFoldDB" id="A0AA88HDI5"/>
<feature type="chain" id="PRO_5041690978" description="Phage tail collar domain-containing protein" evidence="1">
    <location>
        <begin position="17"/>
        <end position="253"/>
    </location>
</feature>
<evidence type="ECO:0000259" key="2">
    <source>
        <dbReference type="Pfam" id="PF07484"/>
    </source>
</evidence>
<keyword evidence="1" id="KW-0732">Signal</keyword>
<evidence type="ECO:0000313" key="4">
    <source>
        <dbReference type="Proteomes" id="UP001187531"/>
    </source>
</evidence>
<sequence>MKIITISIVILVVVSAKEPTSKETYDDYEDNCKGLSCSRVQSRNEDCISALPDATDLILTLPYQSHCAKSLSIGDLQTYIDQSIRQFRTGQIFAFATDKRDPYLLPCDGASYYKADYPDLYDALKYTIGTEEEGDDPLKFRVPNLGPTPYLRAASRSSVGEKTMQSIQSHSHTSEPIVGQMDNIASFGRELRTSGAFSATHLNNNPPSPKSWASNLGDNDMTIVKFQATPRINSAGSSETRPNSYGVYYAIHI</sequence>
<evidence type="ECO:0000256" key="1">
    <source>
        <dbReference type="SAM" id="SignalP"/>
    </source>
</evidence>
<dbReference type="EMBL" id="JAVRJZ010000107">
    <property type="protein sequence ID" value="KAK2703312.1"/>
    <property type="molecule type" value="Genomic_DNA"/>
</dbReference>
<keyword evidence="4" id="KW-1185">Reference proteome</keyword>
<reference evidence="3" key="1">
    <citation type="submission" date="2023-07" db="EMBL/GenBank/DDBJ databases">
        <title>Chromosome-level genome assembly of Artemia franciscana.</title>
        <authorList>
            <person name="Jo E."/>
        </authorList>
    </citation>
    <scope>NUCLEOTIDE SEQUENCE</scope>
    <source>
        <tissue evidence="3">Whole body</tissue>
    </source>
</reference>
<dbReference type="Pfam" id="PF07484">
    <property type="entry name" value="Collar"/>
    <property type="match status" value="1"/>
</dbReference>
<evidence type="ECO:0000313" key="3">
    <source>
        <dbReference type="EMBL" id="KAK2703312.1"/>
    </source>
</evidence>
<feature type="domain" description="Phage tail collar" evidence="2">
    <location>
        <begin position="90"/>
        <end position="145"/>
    </location>
</feature>
<dbReference type="Proteomes" id="UP001187531">
    <property type="component" value="Unassembled WGS sequence"/>
</dbReference>
<comment type="caution">
    <text evidence="3">The sequence shown here is derived from an EMBL/GenBank/DDBJ whole genome shotgun (WGS) entry which is preliminary data.</text>
</comment>